<feature type="chain" id="PRO_5043485857" description="Membrane anchor Opy2 N-terminal domain-containing protein" evidence="1">
    <location>
        <begin position="23"/>
        <end position="121"/>
    </location>
</feature>
<feature type="domain" description="Membrane anchor Opy2 N-terminal" evidence="2">
    <location>
        <begin position="34"/>
        <end position="67"/>
    </location>
</feature>
<feature type="signal peptide" evidence="1">
    <location>
        <begin position="1"/>
        <end position="22"/>
    </location>
</feature>
<sequence length="121" mass="12618">MVKLLSLPSLVLASFAIGAVLATPLDAAARDDKCVVCTEVVPQCDCAEGQECIIVEQTCETCAHAICTVNPAPKLTPSAAEECVICTQQIPVCHCEEGQECLIIGQTCTTCAHAICVVPSL</sequence>
<evidence type="ECO:0000256" key="1">
    <source>
        <dbReference type="SAM" id="SignalP"/>
    </source>
</evidence>
<reference evidence="3 4" key="1">
    <citation type="journal article" date="2024" name="J Genomics">
        <title>Draft genome sequencing and assembly of Favolaschia claudopus CIRM-BRFM 2984 isolated from oak limbs.</title>
        <authorList>
            <person name="Navarro D."/>
            <person name="Drula E."/>
            <person name="Chaduli D."/>
            <person name="Cazenave R."/>
            <person name="Ahrendt S."/>
            <person name="Wang J."/>
            <person name="Lipzen A."/>
            <person name="Daum C."/>
            <person name="Barry K."/>
            <person name="Grigoriev I.V."/>
            <person name="Favel A."/>
            <person name="Rosso M.N."/>
            <person name="Martin F."/>
        </authorList>
    </citation>
    <scope>NUCLEOTIDE SEQUENCE [LARGE SCALE GENOMIC DNA]</scope>
    <source>
        <strain evidence="3 4">CIRM-BRFM 2984</strain>
    </source>
</reference>
<evidence type="ECO:0000313" key="4">
    <source>
        <dbReference type="Proteomes" id="UP001362999"/>
    </source>
</evidence>
<dbReference type="InterPro" id="IPR018571">
    <property type="entry name" value="Membrane_anchor_Opy2_N"/>
</dbReference>
<organism evidence="3 4">
    <name type="scientific">Favolaschia claudopus</name>
    <dbReference type="NCBI Taxonomy" id="2862362"/>
    <lineage>
        <taxon>Eukaryota</taxon>
        <taxon>Fungi</taxon>
        <taxon>Dikarya</taxon>
        <taxon>Basidiomycota</taxon>
        <taxon>Agaricomycotina</taxon>
        <taxon>Agaricomycetes</taxon>
        <taxon>Agaricomycetidae</taxon>
        <taxon>Agaricales</taxon>
        <taxon>Marasmiineae</taxon>
        <taxon>Mycenaceae</taxon>
        <taxon>Favolaschia</taxon>
    </lineage>
</organism>
<dbReference type="Pfam" id="PF09463">
    <property type="entry name" value="Opy2"/>
    <property type="match status" value="2"/>
</dbReference>
<dbReference type="EMBL" id="JAWWNJ010000029">
    <property type="protein sequence ID" value="KAK7027730.1"/>
    <property type="molecule type" value="Genomic_DNA"/>
</dbReference>
<dbReference type="AlphaFoldDB" id="A0AAW0BQC1"/>
<keyword evidence="1" id="KW-0732">Signal</keyword>
<proteinExistence type="predicted"/>
<comment type="caution">
    <text evidence="3">The sequence shown here is derived from an EMBL/GenBank/DDBJ whole genome shotgun (WGS) entry which is preliminary data.</text>
</comment>
<protein>
    <recommendedName>
        <fullName evidence="2">Membrane anchor Opy2 N-terminal domain-containing protein</fullName>
    </recommendedName>
</protein>
<keyword evidence="4" id="KW-1185">Reference proteome</keyword>
<dbReference type="Proteomes" id="UP001362999">
    <property type="component" value="Unassembled WGS sequence"/>
</dbReference>
<accession>A0AAW0BQC1</accession>
<evidence type="ECO:0000259" key="2">
    <source>
        <dbReference type="Pfam" id="PF09463"/>
    </source>
</evidence>
<evidence type="ECO:0000313" key="3">
    <source>
        <dbReference type="EMBL" id="KAK7027730.1"/>
    </source>
</evidence>
<name>A0AAW0BQC1_9AGAR</name>
<gene>
    <name evidence="3" type="ORF">R3P38DRAFT_2526295</name>
</gene>
<feature type="domain" description="Membrane anchor Opy2 N-terminal" evidence="2">
    <location>
        <begin position="83"/>
        <end position="116"/>
    </location>
</feature>